<dbReference type="GeneID" id="112294205"/>
<evidence type="ECO:0000256" key="6">
    <source>
        <dbReference type="ARBA" id="ARBA00023034"/>
    </source>
</evidence>
<dbReference type="SMART" id="SM00397">
    <property type="entry name" value="t_SNARE"/>
    <property type="match status" value="1"/>
</dbReference>
<dbReference type="AlphaFoldDB" id="A0A2K1J567"/>
<dbReference type="PANTHER" id="PTHR12791">
    <property type="entry name" value="GOLGI SNARE BET1-RELATED"/>
    <property type="match status" value="1"/>
</dbReference>
<dbReference type="OrthoDB" id="546861at2759"/>
<dbReference type="STRING" id="3218.A0A2K1J567"/>
<dbReference type="InterPro" id="IPR015260">
    <property type="entry name" value="Syntaxin-6/10/61_N"/>
</dbReference>
<dbReference type="Gene3D" id="1.20.5.110">
    <property type="match status" value="1"/>
</dbReference>
<dbReference type="Gramene" id="Pp3c17_23220V3.1">
    <property type="protein sequence ID" value="Pp3c17_23220V3.1"/>
    <property type="gene ID" value="Pp3c17_23220"/>
</dbReference>
<dbReference type="CDD" id="cd15841">
    <property type="entry name" value="SNARE_Qc"/>
    <property type="match status" value="1"/>
</dbReference>
<keyword evidence="5 10" id="KW-1133">Transmembrane helix</keyword>
<reference evidence="13" key="3">
    <citation type="submission" date="2020-12" db="UniProtKB">
        <authorList>
            <consortium name="EnsemblPlants"/>
        </authorList>
    </citation>
    <scope>IDENTIFICATION</scope>
</reference>
<keyword evidence="4" id="KW-0653">Protein transport</keyword>
<evidence type="ECO:0000256" key="2">
    <source>
        <dbReference type="ARBA" id="ARBA00022448"/>
    </source>
</evidence>
<feature type="domain" description="T-SNARE coiled-coil homology" evidence="11">
    <location>
        <begin position="146"/>
        <end position="208"/>
    </location>
</feature>
<dbReference type="Gene3D" id="1.20.58.90">
    <property type="match status" value="1"/>
</dbReference>
<dbReference type="SUPFAM" id="SSF47661">
    <property type="entry name" value="t-snare proteins"/>
    <property type="match status" value="1"/>
</dbReference>
<reference evidence="12 14" key="1">
    <citation type="journal article" date="2008" name="Science">
        <title>The Physcomitrella genome reveals evolutionary insights into the conquest of land by plants.</title>
        <authorList>
            <person name="Rensing S."/>
            <person name="Lang D."/>
            <person name="Zimmer A."/>
            <person name="Terry A."/>
            <person name="Salamov A."/>
            <person name="Shapiro H."/>
            <person name="Nishiyama T."/>
            <person name="Perroud P.-F."/>
            <person name="Lindquist E."/>
            <person name="Kamisugi Y."/>
            <person name="Tanahashi T."/>
            <person name="Sakakibara K."/>
            <person name="Fujita T."/>
            <person name="Oishi K."/>
            <person name="Shin-I T."/>
            <person name="Kuroki Y."/>
            <person name="Toyoda A."/>
            <person name="Suzuki Y."/>
            <person name="Hashimoto A."/>
            <person name="Yamaguchi K."/>
            <person name="Sugano A."/>
            <person name="Kohara Y."/>
            <person name="Fujiyama A."/>
            <person name="Anterola A."/>
            <person name="Aoki S."/>
            <person name="Ashton N."/>
            <person name="Barbazuk W.B."/>
            <person name="Barker E."/>
            <person name="Bennetzen J."/>
            <person name="Bezanilla M."/>
            <person name="Blankenship R."/>
            <person name="Cho S.H."/>
            <person name="Dutcher S."/>
            <person name="Estelle M."/>
            <person name="Fawcett J.A."/>
            <person name="Gundlach H."/>
            <person name="Hanada K."/>
            <person name="Heyl A."/>
            <person name="Hicks K.A."/>
            <person name="Hugh J."/>
            <person name="Lohr M."/>
            <person name="Mayer K."/>
            <person name="Melkozernov A."/>
            <person name="Murata T."/>
            <person name="Nelson D."/>
            <person name="Pils B."/>
            <person name="Prigge M."/>
            <person name="Reiss B."/>
            <person name="Renner T."/>
            <person name="Rombauts S."/>
            <person name="Rushton P."/>
            <person name="Sanderfoot A."/>
            <person name="Schween G."/>
            <person name="Shiu S.-H."/>
            <person name="Stueber K."/>
            <person name="Theodoulou F.L."/>
            <person name="Tu H."/>
            <person name="Van de Peer Y."/>
            <person name="Verrier P.J."/>
            <person name="Waters E."/>
            <person name="Wood A."/>
            <person name="Yang L."/>
            <person name="Cove D."/>
            <person name="Cuming A."/>
            <person name="Hasebe M."/>
            <person name="Lucas S."/>
            <person name="Mishler D.B."/>
            <person name="Reski R."/>
            <person name="Grigoriev I."/>
            <person name="Quatrano R.S."/>
            <person name="Boore J.L."/>
        </authorList>
    </citation>
    <scope>NUCLEOTIDE SEQUENCE [LARGE SCALE GENOMIC DNA]</scope>
    <source>
        <strain evidence="13 14">cv. Gransden 2004</strain>
    </source>
</reference>
<dbReference type="GO" id="GO:0048193">
    <property type="term" value="P:Golgi vesicle transport"/>
    <property type="evidence" value="ECO:0007669"/>
    <property type="project" value="InterPro"/>
</dbReference>
<evidence type="ECO:0000313" key="14">
    <source>
        <dbReference type="Proteomes" id="UP000006727"/>
    </source>
</evidence>
<keyword evidence="2" id="KW-0813">Transport</keyword>
<dbReference type="RefSeq" id="XP_024400215.1">
    <property type="nucleotide sequence ID" value="XM_024544447.2"/>
</dbReference>
<evidence type="ECO:0000256" key="9">
    <source>
        <dbReference type="SAM" id="Coils"/>
    </source>
</evidence>
<name>A0A2K1J567_PHYPA</name>
<sequence>MSALDPFYLVREEVQDSVVKLQVTLGRWEQLPSSAAERIVLHKELLSGCESIEWQVNELDRAIGVAERDPARFSVDSAEIERRKKWTASTRSQVQSIVEKLSVVVEKNTEASNGQISRRELMRLENQYQPTSNHGVDDVYESDRQALILKEQDEDLDDLSATVERLGDVGLSIHEELSVQGHLMDELTNDMDSTANRLDFVQKRIAGVLKKAGWKGQVMTIVFLVVLLLILTLLVFSG</sequence>
<evidence type="ECO:0000256" key="5">
    <source>
        <dbReference type="ARBA" id="ARBA00022989"/>
    </source>
</evidence>
<dbReference type="EnsemblPlants" id="Pp3c17_23220V3.3">
    <property type="protein sequence ID" value="Pp3c17_23220V3.3"/>
    <property type="gene ID" value="Pp3c17_23220"/>
</dbReference>
<dbReference type="FunFam" id="1.20.58.90:FF:000004">
    <property type="entry name" value="Syntaxin 10"/>
    <property type="match status" value="1"/>
</dbReference>
<feature type="coiled-coil region" evidence="9">
    <location>
        <begin position="149"/>
        <end position="204"/>
    </location>
</feature>
<protein>
    <recommendedName>
        <fullName evidence="11">t-SNARE coiled-coil homology domain-containing protein</fullName>
    </recommendedName>
</protein>
<proteinExistence type="inferred from homology"/>
<evidence type="ECO:0000256" key="10">
    <source>
        <dbReference type="SAM" id="Phobius"/>
    </source>
</evidence>
<dbReference type="Gramene" id="Pp3c17_23220V3.3">
    <property type="protein sequence ID" value="Pp3c17_23220V3.3"/>
    <property type="gene ID" value="Pp3c17_23220"/>
</dbReference>
<evidence type="ECO:0000313" key="13">
    <source>
        <dbReference type="EnsemblPlants" id="Pp3c17_23220V3.1"/>
    </source>
</evidence>
<evidence type="ECO:0000256" key="4">
    <source>
        <dbReference type="ARBA" id="ARBA00022927"/>
    </source>
</evidence>
<dbReference type="EMBL" id="ABEU02000017">
    <property type="protein sequence ID" value="PNR36671.1"/>
    <property type="molecule type" value="Genomic_DNA"/>
</dbReference>
<dbReference type="PROSITE" id="PS50192">
    <property type="entry name" value="T_SNARE"/>
    <property type="match status" value="1"/>
</dbReference>
<keyword evidence="7 10" id="KW-0472">Membrane</keyword>
<comment type="subcellular location">
    <subcellularLocation>
        <location evidence="8">Golgi apparatus</location>
        <location evidence="8">trans-Golgi network membrane</location>
        <topology evidence="8">Single-pass type IV membrane protein</topology>
    </subcellularLocation>
</comment>
<feature type="transmembrane region" description="Helical" evidence="10">
    <location>
        <begin position="218"/>
        <end position="236"/>
    </location>
</feature>
<dbReference type="InterPro" id="IPR000727">
    <property type="entry name" value="T_SNARE_dom"/>
</dbReference>
<evidence type="ECO:0000256" key="7">
    <source>
        <dbReference type="ARBA" id="ARBA00023136"/>
    </source>
</evidence>
<keyword evidence="14" id="KW-1185">Reference proteome</keyword>
<dbReference type="GO" id="GO:0005794">
    <property type="term" value="C:Golgi apparatus"/>
    <property type="evidence" value="ECO:0007669"/>
    <property type="project" value="UniProtKB-SubCell"/>
</dbReference>
<dbReference type="SUPFAM" id="SSF58038">
    <property type="entry name" value="SNARE fusion complex"/>
    <property type="match status" value="1"/>
</dbReference>
<dbReference type="OMA" id="EHDPYRF"/>
<dbReference type="GO" id="GO:0016020">
    <property type="term" value="C:membrane"/>
    <property type="evidence" value="ECO:0007669"/>
    <property type="project" value="InterPro"/>
</dbReference>
<evidence type="ECO:0000256" key="1">
    <source>
        <dbReference type="ARBA" id="ARBA00009063"/>
    </source>
</evidence>
<keyword evidence="6" id="KW-0333">Golgi apparatus</keyword>
<keyword evidence="9" id="KW-0175">Coiled coil</keyword>
<dbReference type="Proteomes" id="UP000006727">
    <property type="component" value="Chromosome 17"/>
</dbReference>
<dbReference type="GO" id="GO:0015031">
    <property type="term" value="P:protein transport"/>
    <property type="evidence" value="ECO:0007669"/>
    <property type="project" value="UniProtKB-KW"/>
</dbReference>
<gene>
    <name evidence="13" type="primary">LOC112294205</name>
    <name evidence="12" type="ORF">PHYPA_022522</name>
</gene>
<comment type="similarity">
    <text evidence="1">Belongs to the syntaxin family.</text>
</comment>
<evidence type="ECO:0000256" key="8">
    <source>
        <dbReference type="ARBA" id="ARBA00037801"/>
    </source>
</evidence>
<dbReference type="Pfam" id="PF09177">
    <property type="entry name" value="STX6_10_61_N"/>
    <property type="match status" value="1"/>
</dbReference>
<dbReference type="PaxDb" id="3218-PP1S68_206V6.1"/>
<dbReference type="EnsemblPlants" id="Pp3c17_23220V3.1">
    <property type="protein sequence ID" value="Pp3c17_23220V3.1"/>
    <property type="gene ID" value="Pp3c17_23220"/>
</dbReference>
<accession>A0A2K1J567</accession>
<reference evidence="12 14" key="2">
    <citation type="journal article" date="2018" name="Plant J.">
        <title>The Physcomitrella patens chromosome-scale assembly reveals moss genome structure and evolution.</title>
        <authorList>
            <person name="Lang D."/>
            <person name="Ullrich K.K."/>
            <person name="Murat F."/>
            <person name="Fuchs J."/>
            <person name="Jenkins J."/>
            <person name="Haas F.B."/>
            <person name="Piednoel M."/>
            <person name="Gundlach H."/>
            <person name="Van Bel M."/>
            <person name="Meyberg R."/>
            <person name="Vives C."/>
            <person name="Morata J."/>
            <person name="Symeonidi A."/>
            <person name="Hiss M."/>
            <person name="Muchero W."/>
            <person name="Kamisugi Y."/>
            <person name="Saleh O."/>
            <person name="Blanc G."/>
            <person name="Decker E.L."/>
            <person name="van Gessel N."/>
            <person name="Grimwood J."/>
            <person name="Hayes R.D."/>
            <person name="Graham S.W."/>
            <person name="Gunter L.E."/>
            <person name="McDaniel S.F."/>
            <person name="Hoernstein S.N.W."/>
            <person name="Larsson A."/>
            <person name="Li F.W."/>
            <person name="Perroud P.F."/>
            <person name="Phillips J."/>
            <person name="Ranjan P."/>
            <person name="Rokshar D.S."/>
            <person name="Rothfels C.J."/>
            <person name="Schneider L."/>
            <person name="Shu S."/>
            <person name="Stevenson D.W."/>
            <person name="Thummler F."/>
            <person name="Tillich M."/>
            <person name="Villarreal Aguilar J.C."/>
            <person name="Widiez T."/>
            <person name="Wong G.K."/>
            <person name="Wymore A."/>
            <person name="Zhang Y."/>
            <person name="Zimmer A.D."/>
            <person name="Quatrano R.S."/>
            <person name="Mayer K.F.X."/>
            <person name="Goodstein D."/>
            <person name="Casacuberta J.M."/>
            <person name="Vandepoele K."/>
            <person name="Reski R."/>
            <person name="Cuming A.C."/>
            <person name="Tuskan G.A."/>
            <person name="Maumus F."/>
            <person name="Salse J."/>
            <person name="Schmutz J."/>
            <person name="Rensing S.A."/>
        </authorList>
    </citation>
    <scope>NUCLEOTIDE SEQUENCE [LARGE SCALE GENOMIC DNA]</scope>
    <source>
        <strain evidence="13 14">cv. Gransden 2004</strain>
    </source>
</reference>
<evidence type="ECO:0000313" key="12">
    <source>
        <dbReference type="EMBL" id="PNR36671.1"/>
    </source>
</evidence>
<dbReference type="CDD" id="cd21445">
    <property type="entry name" value="SNARE_NTD_AtSYP61-like"/>
    <property type="match status" value="1"/>
</dbReference>
<keyword evidence="3 10" id="KW-0812">Transmembrane</keyword>
<evidence type="ECO:0000259" key="11">
    <source>
        <dbReference type="PROSITE" id="PS50192"/>
    </source>
</evidence>
<dbReference type="FunFam" id="1.20.5.110:FF:000034">
    <property type="entry name" value="syntaxin-61 isoform X1"/>
    <property type="match status" value="1"/>
</dbReference>
<organism evidence="12">
    <name type="scientific">Physcomitrium patens</name>
    <name type="common">Spreading-leaved earth moss</name>
    <name type="synonym">Physcomitrella patens</name>
    <dbReference type="NCBI Taxonomy" id="3218"/>
    <lineage>
        <taxon>Eukaryota</taxon>
        <taxon>Viridiplantae</taxon>
        <taxon>Streptophyta</taxon>
        <taxon>Embryophyta</taxon>
        <taxon>Bryophyta</taxon>
        <taxon>Bryophytina</taxon>
        <taxon>Bryopsida</taxon>
        <taxon>Funariidae</taxon>
        <taxon>Funariales</taxon>
        <taxon>Funariaceae</taxon>
        <taxon>Physcomitrium</taxon>
    </lineage>
</organism>
<evidence type="ECO:0000256" key="3">
    <source>
        <dbReference type="ARBA" id="ARBA00022692"/>
    </source>
</evidence>
<dbReference type="InterPro" id="IPR010989">
    <property type="entry name" value="SNARE"/>
</dbReference>